<keyword evidence="4" id="KW-1185">Reference proteome</keyword>
<sequence length="994" mass="107274">MADFLASDMNPAGGTCSTAAQLSTETWTGSITHPSGLVGSFQVKGMVHGRSYVPRTCHGSGDDAPGSTAAIPDVYYQLTLSQKTFSGAGIPAETWHYAYSPANQSWLQDCASGCASTVWTDVVNPLGQATRYTFSNRFDATEGQLLSTDVYSGAVGTTLLRSEDNGYAAIPPATDAWPWPWPERYGGVVQTRMNRAQVEVLAPQILRMISQDGDTYTWQAEAFNAYAQVTQTKRCNSFSVRCDRPSDHPLEETVTYRNDTDRWVLGLPLQVTNITDNINEVESSNTYNASDDTLLTRARFGQTLMSYTFNSAGQLASFTDGNSHTTTLGNYKRGIPQAIGYPDGTSQTLVVDDFGQIGRITDQAGHATSYSYDPVGRITGISYPTGDEVAWSPKTFAYDFVTSAERGLPANHWRRTMTTGNAKAVTYFDAMLRPVLSDSAIGSTVQASTLTTYDAKGQKVFSAYPSASALTFSLNPSVDGSSTTYDALGRVTQVVQDSELGPLTSHTAYLSGARQQVTDPKGNVTTTSYQVFDSPSYDAVIKVQAPAGITQTIVRDSYGNPLSITQSGLYGATETDTVTKTLTYDPYHRLCRTTEPESHSTVMAYDGANNLAWSAAGVDITTAGCGQVDDAAKTWRTYDEMNRVLTIQPPVGTGTQSTQYHYTPMGQPDHVVSGITTWNGTYNFRGMLTGESLQVTSQDAWGLGYAHDPNGSLSVVHYPDGEDVSYAPDALGRATQVGGYAGGIDYFPNGAVASFAYANGLTYVAEQNTRQQLSNLSYGQDGTPYFSEDLGYDKNGNITTVADLADGPRNKAFSYDALNRLTSAQADGLWGTESYTYDALNNIRTRISGGQTFTYNYDTTNRLSHITNGSATVSSYVYDNRGNAINNNGTSLVFDQKNQLTQIQGYDDYAYDASGRRVMKTPAGGGAPTYYFYSHAGQLMYQYEPTGNKATSFIYLGSKMIARSSLLLVMPDAPASISVPGSSGGSYTVSWGDS</sequence>
<dbReference type="InterPro" id="IPR056823">
    <property type="entry name" value="TEN-like_YD-shell"/>
</dbReference>
<dbReference type="PANTHER" id="PTHR32305:SF15">
    <property type="entry name" value="PROTEIN RHSA-RELATED"/>
    <property type="match status" value="1"/>
</dbReference>
<accession>I4VPR8</accession>
<name>I4VPR8_9GAMM</name>
<dbReference type="EMBL" id="AJXT01000070">
    <property type="protein sequence ID" value="EIL89209.1"/>
    <property type="molecule type" value="Genomic_DNA"/>
</dbReference>
<reference evidence="3 4" key="1">
    <citation type="journal article" date="2012" name="J. Bacteriol.">
        <title>Genome sequences for six rhodanobacter strains, isolated from soils and the terrestrial subsurface, with variable denitrification capabilities.</title>
        <authorList>
            <person name="Kostka J.E."/>
            <person name="Green S.J."/>
            <person name="Rishishwar L."/>
            <person name="Prakash O."/>
            <person name="Katz L.S."/>
            <person name="Marino-Ramirez L."/>
            <person name="Jordan I.K."/>
            <person name="Munk C."/>
            <person name="Ivanova N."/>
            <person name="Mikhailova N."/>
            <person name="Watson D.B."/>
            <person name="Brown S.D."/>
            <person name="Palumbo A.V."/>
            <person name="Brooks S.C."/>
        </authorList>
    </citation>
    <scope>NUCLEOTIDE SEQUENCE [LARGE SCALE GENOMIC DNA]</scope>
    <source>
        <strain evidence="3 4">B39</strain>
    </source>
</reference>
<feature type="domain" description="Teneurin-like YD-shell" evidence="2">
    <location>
        <begin position="767"/>
        <end position="955"/>
    </location>
</feature>
<evidence type="ECO:0000313" key="4">
    <source>
        <dbReference type="Proteomes" id="UP000003226"/>
    </source>
</evidence>
<dbReference type="RefSeq" id="WP_007810501.1">
    <property type="nucleotide sequence ID" value="NZ_AJXT01000070.1"/>
</dbReference>
<evidence type="ECO:0000256" key="1">
    <source>
        <dbReference type="ARBA" id="ARBA00022737"/>
    </source>
</evidence>
<gene>
    <name evidence="3" type="ORF">UU7_16842</name>
</gene>
<dbReference type="InterPro" id="IPR031325">
    <property type="entry name" value="RHS_repeat"/>
</dbReference>
<dbReference type="eggNOG" id="COG3209">
    <property type="taxonomic scope" value="Bacteria"/>
</dbReference>
<dbReference type="PANTHER" id="PTHR32305">
    <property type="match status" value="1"/>
</dbReference>
<proteinExistence type="predicted"/>
<evidence type="ECO:0000259" key="2">
    <source>
        <dbReference type="Pfam" id="PF25023"/>
    </source>
</evidence>
<dbReference type="AlphaFoldDB" id="I4VPR8"/>
<dbReference type="Pfam" id="PF05593">
    <property type="entry name" value="RHS_repeat"/>
    <property type="match status" value="1"/>
</dbReference>
<dbReference type="Gene3D" id="2.180.10.10">
    <property type="entry name" value="RHS repeat-associated core"/>
    <property type="match status" value="3"/>
</dbReference>
<evidence type="ECO:0000313" key="3">
    <source>
        <dbReference type="EMBL" id="EIL89209.1"/>
    </source>
</evidence>
<dbReference type="InterPro" id="IPR006530">
    <property type="entry name" value="YD"/>
</dbReference>
<feature type="non-terminal residue" evidence="3">
    <location>
        <position position="994"/>
    </location>
</feature>
<dbReference type="Proteomes" id="UP000003226">
    <property type="component" value="Unassembled WGS sequence"/>
</dbReference>
<protein>
    <submittedName>
        <fullName evidence="3">Wall associated protein</fullName>
    </submittedName>
</protein>
<dbReference type="OrthoDB" id="6904246at2"/>
<dbReference type="Pfam" id="PF25023">
    <property type="entry name" value="TEN_YD-shell"/>
    <property type="match status" value="1"/>
</dbReference>
<organism evidence="3 4">
    <name type="scientific">Rhodanobacter spathiphylli B39</name>
    <dbReference type="NCBI Taxonomy" id="1163407"/>
    <lineage>
        <taxon>Bacteria</taxon>
        <taxon>Pseudomonadati</taxon>
        <taxon>Pseudomonadota</taxon>
        <taxon>Gammaproteobacteria</taxon>
        <taxon>Lysobacterales</taxon>
        <taxon>Rhodanobacteraceae</taxon>
        <taxon>Rhodanobacter</taxon>
    </lineage>
</organism>
<dbReference type="InterPro" id="IPR050708">
    <property type="entry name" value="T6SS_VgrG/RHS"/>
</dbReference>
<dbReference type="NCBIfam" id="TIGR01643">
    <property type="entry name" value="YD_repeat_2x"/>
    <property type="match status" value="1"/>
</dbReference>
<dbReference type="STRING" id="1163407.UU7_16842"/>
<comment type="caution">
    <text evidence="3">The sequence shown here is derived from an EMBL/GenBank/DDBJ whole genome shotgun (WGS) entry which is preliminary data.</text>
</comment>
<keyword evidence="1" id="KW-0677">Repeat</keyword>